<keyword evidence="4 11" id="KW-0479">Metal-binding</keyword>
<evidence type="ECO:0000256" key="8">
    <source>
        <dbReference type="ARBA" id="ARBA00037701"/>
    </source>
</evidence>
<dbReference type="FunFam" id="2.10.110.10:FF:000085">
    <property type="entry name" value="PDZ and LIM domain 2 (mystique)"/>
    <property type="match status" value="1"/>
</dbReference>
<dbReference type="Pfam" id="PF00412">
    <property type="entry name" value="LIM"/>
    <property type="match status" value="1"/>
</dbReference>
<dbReference type="GO" id="GO:0031941">
    <property type="term" value="C:filamentous actin"/>
    <property type="evidence" value="ECO:0007669"/>
    <property type="project" value="TreeGrafter"/>
</dbReference>
<protein>
    <recommendedName>
        <fullName evidence="9">PDZ and LIM domain protein 2</fullName>
    </recommendedName>
</protein>
<name>A0AAN8LLQ0_9TELE</name>
<evidence type="ECO:0000256" key="2">
    <source>
        <dbReference type="ARBA" id="ARBA00022490"/>
    </source>
</evidence>
<sequence>MALTVNLIGPSPWGFRIYGGRDFKKAITVSKVNGGSKAELAALQPGDVILEINGENTVDMLNVEAQNKIKNSKAQLQLLVERPEPPSPEQTNGTTTPEQLTGRFQEAVLVSRDENQNYREYSISSPASLSPGPYSPEAPSSPEGKRERLTPTSTKSIQLRSWSPEEKTSSHRLSRPLSQEFSSPDFRSNSVSSRTPTPPGRYLPHSPIDPEDRRAAKNNSYIRKQRLSCCKIIILFVPALFLSSSSSDFAMQRFDRDSEVYKMIQENKESRTAPRQSNTFRMLQEVLESDEKEAVVRFPGLSPKPTPSKPTSPGVGIPKYHTCEKCGTSIVTQAVRIMDDRFRHPECYTCATPECGLNLKMRGHFWVGEEMFCEKHARENYQGLGTAPRATISPHH</sequence>
<feature type="region of interest" description="Disordered" evidence="12">
    <location>
        <begin position="123"/>
        <end position="214"/>
    </location>
</feature>
<dbReference type="GO" id="GO:0001725">
    <property type="term" value="C:stress fiber"/>
    <property type="evidence" value="ECO:0007669"/>
    <property type="project" value="TreeGrafter"/>
</dbReference>
<keyword evidence="16" id="KW-1185">Reference proteome</keyword>
<dbReference type="GO" id="GO:0003779">
    <property type="term" value="F:actin binding"/>
    <property type="evidence" value="ECO:0007669"/>
    <property type="project" value="TreeGrafter"/>
</dbReference>
<evidence type="ECO:0000313" key="15">
    <source>
        <dbReference type="EMBL" id="KAK6313148.1"/>
    </source>
</evidence>
<keyword evidence="3" id="KW-0597">Phosphoprotein</keyword>
<keyword evidence="7" id="KW-0206">Cytoskeleton</keyword>
<evidence type="ECO:0000256" key="9">
    <source>
        <dbReference type="ARBA" id="ARBA00039370"/>
    </source>
</evidence>
<feature type="compositionally biased region" description="Polar residues" evidence="12">
    <location>
        <begin position="176"/>
        <end position="195"/>
    </location>
</feature>
<dbReference type="InterPro" id="IPR031847">
    <property type="entry name" value="PDLI1-4/Zasp-like_mid"/>
</dbReference>
<dbReference type="FunFam" id="2.30.42.10:FF:000130">
    <property type="entry name" value="PDZ and LIM domain 2 (mystique)"/>
    <property type="match status" value="1"/>
</dbReference>
<dbReference type="InterPro" id="IPR036034">
    <property type="entry name" value="PDZ_sf"/>
</dbReference>
<dbReference type="Gene3D" id="2.30.42.10">
    <property type="match status" value="1"/>
</dbReference>
<reference evidence="15 16" key="1">
    <citation type="submission" date="2021-04" db="EMBL/GenBank/DDBJ databases">
        <authorList>
            <person name="De Guttry C."/>
            <person name="Zahm M."/>
            <person name="Klopp C."/>
            <person name="Cabau C."/>
            <person name="Louis A."/>
            <person name="Berthelot C."/>
            <person name="Parey E."/>
            <person name="Roest Crollius H."/>
            <person name="Montfort J."/>
            <person name="Robinson-Rechavi M."/>
            <person name="Bucao C."/>
            <person name="Bouchez O."/>
            <person name="Gislard M."/>
            <person name="Lluch J."/>
            <person name="Milhes M."/>
            <person name="Lampietro C."/>
            <person name="Lopez Roques C."/>
            <person name="Donnadieu C."/>
            <person name="Braasch I."/>
            <person name="Desvignes T."/>
            <person name="Postlethwait J."/>
            <person name="Bobe J."/>
            <person name="Wedekind C."/>
            <person name="Guiguen Y."/>
        </authorList>
    </citation>
    <scope>NUCLEOTIDE SEQUENCE [LARGE SCALE GENOMIC DNA]</scope>
    <source>
        <strain evidence="15">Cs_M1</strain>
        <tissue evidence="15">Blood</tissue>
    </source>
</reference>
<evidence type="ECO:0000256" key="7">
    <source>
        <dbReference type="ARBA" id="ARBA00023212"/>
    </source>
</evidence>
<feature type="domain" description="PDZ" evidence="14">
    <location>
        <begin position="1"/>
        <end position="84"/>
    </location>
</feature>
<dbReference type="PROSITE" id="PS50023">
    <property type="entry name" value="LIM_DOMAIN_2"/>
    <property type="match status" value="1"/>
</dbReference>
<keyword evidence="5 11" id="KW-0862">Zinc</keyword>
<organism evidence="15 16">
    <name type="scientific">Coregonus suidteri</name>
    <dbReference type="NCBI Taxonomy" id="861788"/>
    <lineage>
        <taxon>Eukaryota</taxon>
        <taxon>Metazoa</taxon>
        <taxon>Chordata</taxon>
        <taxon>Craniata</taxon>
        <taxon>Vertebrata</taxon>
        <taxon>Euteleostomi</taxon>
        <taxon>Actinopterygii</taxon>
        <taxon>Neopterygii</taxon>
        <taxon>Teleostei</taxon>
        <taxon>Protacanthopterygii</taxon>
        <taxon>Salmoniformes</taxon>
        <taxon>Salmonidae</taxon>
        <taxon>Coregoninae</taxon>
        <taxon>Coregonus</taxon>
    </lineage>
</organism>
<dbReference type="InterPro" id="IPR001478">
    <property type="entry name" value="PDZ"/>
</dbReference>
<evidence type="ECO:0000256" key="11">
    <source>
        <dbReference type="PROSITE-ProRule" id="PRU00125"/>
    </source>
</evidence>
<dbReference type="AlphaFoldDB" id="A0AAN8LLQ0"/>
<dbReference type="SMART" id="SM00228">
    <property type="entry name" value="PDZ"/>
    <property type="match status" value="1"/>
</dbReference>
<evidence type="ECO:0000256" key="10">
    <source>
        <dbReference type="ARBA" id="ARBA00046459"/>
    </source>
</evidence>
<feature type="domain" description="LIM zinc-binding" evidence="13">
    <location>
        <begin position="321"/>
        <end position="383"/>
    </location>
</feature>
<comment type="subcellular location">
    <subcellularLocation>
        <location evidence="1">Cytoplasm</location>
        <location evidence="1">Cytoskeleton</location>
    </subcellularLocation>
</comment>
<comment type="caution">
    <text evidence="15">The sequence shown here is derived from an EMBL/GenBank/DDBJ whole genome shotgun (WGS) entry which is preliminary data.</text>
</comment>
<gene>
    <name evidence="15" type="ORF">J4Q44_G00164950</name>
</gene>
<dbReference type="Proteomes" id="UP001356427">
    <property type="component" value="Unassembled WGS sequence"/>
</dbReference>
<dbReference type="CDD" id="cd09449">
    <property type="entry name" value="LIM_Mystique"/>
    <property type="match status" value="1"/>
</dbReference>
<evidence type="ECO:0000259" key="13">
    <source>
        <dbReference type="PROSITE" id="PS50023"/>
    </source>
</evidence>
<dbReference type="GO" id="GO:0051371">
    <property type="term" value="F:muscle alpha-actinin binding"/>
    <property type="evidence" value="ECO:0007669"/>
    <property type="project" value="TreeGrafter"/>
</dbReference>
<comment type="function">
    <text evidence="8">Probable adapter protein located at the actin cytoskeleton that promotes cell attachment. Necessary for the migratory capacity of epithelial cells. Overexpression enhances cell adhesion to collagen and fibronectin and suppresses anchorage independent growth. May contribute to tumor cell migratory capacity.</text>
</comment>
<dbReference type="PROSITE" id="PS50106">
    <property type="entry name" value="PDZ"/>
    <property type="match status" value="1"/>
</dbReference>
<evidence type="ECO:0000313" key="16">
    <source>
        <dbReference type="Proteomes" id="UP001356427"/>
    </source>
</evidence>
<dbReference type="CDD" id="cd06753">
    <property type="entry name" value="PDZ_PDLIM-like"/>
    <property type="match status" value="1"/>
</dbReference>
<dbReference type="PANTHER" id="PTHR24214">
    <property type="entry name" value="PDZ AND LIM DOMAIN PROTEIN ZASP"/>
    <property type="match status" value="1"/>
</dbReference>
<dbReference type="InterPro" id="IPR001781">
    <property type="entry name" value="Znf_LIM"/>
</dbReference>
<dbReference type="Pfam" id="PF15936">
    <property type="entry name" value="DUF4749"/>
    <property type="match status" value="1"/>
</dbReference>
<evidence type="ECO:0000256" key="6">
    <source>
        <dbReference type="ARBA" id="ARBA00023038"/>
    </source>
</evidence>
<feature type="compositionally biased region" description="Polar residues" evidence="12">
    <location>
        <begin position="89"/>
        <end position="99"/>
    </location>
</feature>
<evidence type="ECO:0000256" key="1">
    <source>
        <dbReference type="ARBA" id="ARBA00004245"/>
    </source>
</evidence>
<dbReference type="GO" id="GO:0005912">
    <property type="term" value="C:adherens junction"/>
    <property type="evidence" value="ECO:0007669"/>
    <property type="project" value="TreeGrafter"/>
</dbReference>
<dbReference type="SUPFAM" id="SSF50156">
    <property type="entry name" value="PDZ domain-like"/>
    <property type="match status" value="1"/>
</dbReference>
<dbReference type="InterPro" id="IPR050604">
    <property type="entry name" value="PDZ-LIM_domain"/>
</dbReference>
<evidence type="ECO:0000256" key="3">
    <source>
        <dbReference type="ARBA" id="ARBA00022553"/>
    </source>
</evidence>
<evidence type="ECO:0000256" key="5">
    <source>
        <dbReference type="ARBA" id="ARBA00022833"/>
    </source>
</evidence>
<feature type="compositionally biased region" description="Polar residues" evidence="12">
    <location>
        <begin position="150"/>
        <end position="161"/>
    </location>
</feature>
<evidence type="ECO:0000256" key="12">
    <source>
        <dbReference type="SAM" id="MobiDB-lite"/>
    </source>
</evidence>
<evidence type="ECO:0000259" key="14">
    <source>
        <dbReference type="PROSITE" id="PS50106"/>
    </source>
</evidence>
<dbReference type="Gene3D" id="2.10.110.10">
    <property type="entry name" value="Cysteine Rich Protein"/>
    <property type="match status" value="1"/>
</dbReference>
<dbReference type="PANTHER" id="PTHR24214:SF1">
    <property type="entry name" value="PDZ AND LIM DOMAIN PROTEIN 2"/>
    <property type="match status" value="1"/>
</dbReference>
<dbReference type="GO" id="GO:0030036">
    <property type="term" value="P:actin cytoskeleton organization"/>
    <property type="evidence" value="ECO:0007669"/>
    <property type="project" value="TreeGrafter"/>
</dbReference>
<dbReference type="EMBL" id="JAGTTL010000014">
    <property type="protein sequence ID" value="KAK6313148.1"/>
    <property type="molecule type" value="Genomic_DNA"/>
</dbReference>
<evidence type="ECO:0000256" key="4">
    <source>
        <dbReference type="ARBA" id="ARBA00022723"/>
    </source>
</evidence>
<dbReference type="GO" id="GO:0046872">
    <property type="term" value="F:metal ion binding"/>
    <property type="evidence" value="ECO:0007669"/>
    <property type="project" value="UniProtKB-KW"/>
</dbReference>
<comment type="subunit">
    <text evidence="10">Interacts with alpha-actinins ACTN1 and ACTN4, FLNA and MYH9. Interacts (via LIM zinc-binding domain) with MKRN2.</text>
</comment>
<proteinExistence type="predicted"/>
<dbReference type="SUPFAM" id="SSF57716">
    <property type="entry name" value="Glucocorticoid receptor-like (DNA-binding domain)"/>
    <property type="match status" value="1"/>
</dbReference>
<dbReference type="Pfam" id="PF00595">
    <property type="entry name" value="PDZ"/>
    <property type="match status" value="1"/>
</dbReference>
<dbReference type="GO" id="GO:0061061">
    <property type="term" value="P:muscle structure development"/>
    <property type="evidence" value="ECO:0007669"/>
    <property type="project" value="TreeGrafter"/>
</dbReference>
<dbReference type="GO" id="GO:0030018">
    <property type="term" value="C:Z disc"/>
    <property type="evidence" value="ECO:0007669"/>
    <property type="project" value="TreeGrafter"/>
</dbReference>
<dbReference type="SMART" id="SM00132">
    <property type="entry name" value="LIM"/>
    <property type="match status" value="1"/>
</dbReference>
<accession>A0AAN8LLQ0</accession>
<dbReference type="GO" id="GO:0007507">
    <property type="term" value="P:heart development"/>
    <property type="evidence" value="ECO:0007669"/>
    <property type="project" value="TreeGrafter"/>
</dbReference>
<feature type="region of interest" description="Disordered" evidence="12">
    <location>
        <begin position="82"/>
        <end position="101"/>
    </location>
</feature>
<keyword evidence="2" id="KW-0963">Cytoplasm</keyword>
<keyword evidence="6 11" id="KW-0440">LIM domain</keyword>